<evidence type="ECO:0000313" key="2">
    <source>
        <dbReference type="EMBL" id="GEN74545.1"/>
    </source>
</evidence>
<dbReference type="AlphaFoldDB" id="A0A511YH72"/>
<feature type="compositionally biased region" description="Polar residues" evidence="1">
    <location>
        <begin position="40"/>
        <end position="56"/>
    </location>
</feature>
<keyword evidence="3" id="KW-1185">Reference proteome</keyword>
<protein>
    <recommendedName>
        <fullName evidence="4">Lipoprotein</fullName>
    </recommendedName>
</protein>
<comment type="caution">
    <text evidence="2">The sequence shown here is derived from an EMBL/GenBank/DDBJ whole genome shotgun (WGS) entry which is preliminary data.</text>
</comment>
<dbReference type="RefSeq" id="WP_170234663.1">
    <property type="nucleotide sequence ID" value="NZ_BJYJ01000001.1"/>
</dbReference>
<organism evidence="2 3">
    <name type="scientific">Chryseobacterium hagamense</name>
    <dbReference type="NCBI Taxonomy" id="395935"/>
    <lineage>
        <taxon>Bacteria</taxon>
        <taxon>Pseudomonadati</taxon>
        <taxon>Bacteroidota</taxon>
        <taxon>Flavobacteriia</taxon>
        <taxon>Flavobacteriales</taxon>
        <taxon>Weeksellaceae</taxon>
        <taxon>Chryseobacterium group</taxon>
        <taxon>Chryseobacterium</taxon>
    </lineage>
</organism>
<evidence type="ECO:0000313" key="3">
    <source>
        <dbReference type="Proteomes" id="UP000321863"/>
    </source>
</evidence>
<evidence type="ECO:0000256" key="1">
    <source>
        <dbReference type="SAM" id="MobiDB-lite"/>
    </source>
</evidence>
<proteinExistence type="predicted"/>
<reference evidence="2 3" key="1">
    <citation type="submission" date="2019-07" db="EMBL/GenBank/DDBJ databases">
        <title>Whole genome shotgun sequence of Chryseobacterium hagamense NBRC 105253.</title>
        <authorList>
            <person name="Hosoyama A."/>
            <person name="Uohara A."/>
            <person name="Ohji S."/>
            <person name="Ichikawa N."/>
        </authorList>
    </citation>
    <scope>NUCLEOTIDE SEQUENCE [LARGE SCALE GENOMIC DNA]</scope>
    <source>
        <strain evidence="2 3">NBRC 105253</strain>
    </source>
</reference>
<dbReference type="EMBL" id="BJYJ01000001">
    <property type="protein sequence ID" value="GEN74545.1"/>
    <property type="molecule type" value="Genomic_DNA"/>
</dbReference>
<sequence>MKTKAIMIMGMISLWTFTSCRCDLPSDEPEDENKDKDTQQFRQSNLENDTLLSLNK</sequence>
<gene>
    <name evidence="2" type="ORF">CHA01nite_02850</name>
</gene>
<dbReference type="Proteomes" id="UP000321863">
    <property type="component" value="Unassembled WGS sequence"/>
</dbReference>
<name>A0A511YH72_9FLAO</name>
<accession>A0A511YH72</accession>
<dbReference type="PROSITE" id="PS51257">
    <property type="entry name" value="PROKAR_LIPOPROTEIN"/>
    <property type="match status" value="1"/>
</dbReference>
<evidence type="ECO:0008006" key="4">
    <source>
        <dbReference type="Google" id="ProtNLM"/>
    </source>
</evidence>
<feature type="region of interest" description="Disordered" evidence="1">
    <location>
        <begin position="25"/>
        <end position="56"/>
    </location>
</feature>